<dbReference type="EMBL" id="AP028055">
    <property type="protein sequence ID" value="BEG99800.1"/>
    <property type="molecule type" value="Genomic_DNA"/>
</dbReference>
<protein>
    <recommendedName>
        <fullName evidence="3">Class I SAM-dependent methyltransferase</fullName>
    </recommendedName>
</protein>
<organism evidence="1 2">
    <name type="scientific">Bacteroides sedimenti</name>
    <dbReference type="NCBI Taxonomy" id="2136147"/>
    <lineage>
        <taxon>Bacteria</taxon>
        <taxon>Pseudomonadati</taxon>
        <taxon>Bacteroidota</taxon>
        <taxon>Bacteroidia</taxon>
        <taxon>Bacteroidales</taxon>
        <taxon>Bacteroidaceae</taxon>
        <taxon>Bacteroides</taxon>
    </lineage>
</organism>
<proteinExistence type="predicted"/>
<sequence length="241" mass="28303">MKKRGFLNRIWIWLLRFRYRKGYGVHSPFAFDLITNVFYGEMPFYDFPFLKEQIEKVQTGSVVSNKRYLESRNICEMLFKLVDDSRSNTILEVGTMGGAAMVYLSASRKKGRCISIDHESPANILARNIFHLCNANVDYRIGDVEKLLPDLLSELGTLDFLLLNPEEYPIKDIRLMFDLCCEKSNQNSVFVIRDIHSSRVIRKWWNQIVADEKVGITFDLYDLGIVYFDKRKIKQHYIVNY</sequence>
<name>A0ABM8II36_9BACE</name>
<dbReference type="Gene3D" id="3.40.50.150">
    <property type="entry name" value="Vaccinia Virus protein VP39"/>
    <property type="match status" value="1"/>
</dbReference>
<dbReference type="Proteomes" id="UP001496674">
    <property type="component" value="Chromosome"/>
</dbReference>
<dbReference type="RefSeq" id="WP_353330615.1">
    <property type="nucleotide sequence ID" value="NZ_AP028055.1"/>
</dbReference>
<accession>A0ABM8II36</accession>
<evidence type="ECO:0000313" key="1">
    <source>
        <dbReference type="EMBL" id="BEG99800.1"/>
    </source>
</evidence>
<evidence type="ECO:0000313" key="2">
    <source>
        <dbReference type="Proteomes" id="UP001496674"/>
    </source>
</evidence>
<evidence type="ECO:0008006" key="3">
    <source>
        <dbReference type="Google" id="ProtNLM"/>
    </source>
</evidence>
<dbReference type="InterPro" id="IPR029063">
    <property type="entry name" value="SAM-dependent_MTases_sf"/>
</dbReference>
<keyword evidence="2" id="KW-1185">Reference proteome</keyword>
<gene>
    <name evidence="1" type="ORF">BSYN_20650</name>
</gene>
<dbReference type="SUPFAM" id="SSF53335">
    <property type="entry name" value="S-adenosyl-L-methionine-dependent methyltransferases"/>
    <property type="match status" value="1"/>
</dbReference>
<reference evidence="1 2" key="1">
    <citation type="submission" date="2023-04" db="EMBL/GenBank/DDBJ databases">
        <title>Draft genome sequence of acteroides sedimenti strain YN3PY1.</title>
        <authorList>
            <person name="Yoshida N."/>
        </authorList>
    </citation>
    <scope>NUCLEOTIDE SEQUENCE [LARGE SCALE GENOMIC DNA]</scope>
    <source>
        <strain evidence="1 2">YN3PY1</strain>
    </source>
</reference>